<dbReference type="OrthoDB" id="5874562at2759"/>
<dbReference type="PANTHER" id="PTHR46068">
    <property type="entry name" value="PROTEIN CBG27172"/>
    <property type="match status" value="1"/>
</dbReference>
<proteinExistence type="predicted"/>
<name>A0A3P7NKZ5_CYLGO</name>
<dbReference type="InterPro" id="IPR036397">
    <property type="entry name" value="RNaseH_sf"/>
</dbReference>
<accession>A0A3P7NKZ5</accession>
<evidence type="ECO:0000313" key="2">
    <source>
        <dbReference type="Proteomes" id="UP000271889"/>
    </source>
</evidence>
<keyword evidence="2" id="KW-1185">Reference proteome</keyword>
<dbReference type="PANTHER" id="PTHR46068:SF1">
    <property type="entry name" value="TRANSPOSASE IS30-LIKE HTH DOMAIN-CONTAINING PROTEIN"/>
    <property type="match status" value="1"/>
</dbReference>
<protein>
    <submittedName>
        <fullName evidence="1">Uncharacterized protein</fullName>
    </submittedName>
</protein>
<dbReference type="Proteomes" id="UP000271889">
    <property type="component" value="Unassembled WGS sequence"/>
</dbReference>
<dbReference type="Gene3D" id="3.30.420.10">
    <property type="entry name" value="Ribonuclease H-like superfamily/Ribonuclease H"/>
    <property type="match status" value="1"/>
</dbReference>
<dbReference type="AlphaFoldDB" id="A0A3P7NKZ5"/>
<organism evidence="1 2">
    <name type="scientific">Cylicostephanus goldi</name>
    <name type="common">Nematode worm</name>
    <dbReference type="NCBI Taxonomy" id="71465"/>
    <lineage>
        <taxon>Eukaryota</taxon>
        <taxon>Metazoa</taxon>
        <taxon>Ecdysozoa</taxon>
        <taxon>Nematoda</taxon>
        <taxon>Chromadorea</taxon>
        <taxon>Rhabditida</taxon>
        <taxon>Rhabditina</taxon>
        <taxon>Rhabditomorpha</taxon>
        <taxon>Strongyloidea</taxon>
        <taxon>Strongylidae</taxon>
        <taxon>Cylicostephanus</taxon>
    </lineage>
</organism>
<dbReference type="GO" id="GO:0003676">
    <property type="term" value="F:nucleic acid binding"/>
    <property type="evidence" value="ECO:0007669"/>
    <property type="project" value="InterPro"/>
</dbReference>
<dbReference type="EMBL" id="UYRV01119345">
    <property type="protein sequence ID" value="VDN31661.1"/>
    <property type="molecule type" value="Genomic_DNA"/>
</dbReference>
<gene>
    <name evidence="1" type="ORF">CGOC_LOCUS11885</name>
</gene>
<evidence type="ECO:0000313" key="1">
    <source>
        <dbReference type="EMBL" id="VDN31661.1"/>
    </source>
</evidence>
<reference evidence="1 2" key="1">
    <citation type="submission" date="2018-11" db="EMBL/GenBank/DDBJ databases">
        <authorList>
            <consortium name="Pathogen Informatics"/>
        </authorList>
    </citation>
    <scope>NUCLEOTIDE SEQUENCE [LARGE SCALE GENOMIC DNA]</scope>
</reference>
<sequence length="173" mass="19436">MQKAHILTGAMEAIRFKRWKELLKRFSGDTHLSIVFGDEKIFTVEPVVNPLNDRVLASSLSEAVDRGKFVGRSAHPRSFSSRWSQNKQRCLLENFTEGHAEAMCCTALQKEIVALSTGFSASTYSKSCPGLMQKILPDLISHTCWPSNSSDLNPLDYSVWSVLESNVSSKRRR</sequence>
<feature type="non-terminal residue" evidence="1">
    <location>
        <position position="173"/>
    </location>
</feature>